<reference evidence="2" key="1">
    <citation type="journal article" date="2019" name="Int. J. Syst. Evol. Microbiol.">
        <title>The Global Catalogue of Microorganisms (GCM) 10K type strain sequencing project: providing services to taxonomists for standard genome sequencing and annotation.</title>
        <authorList>
            <consortium name="The Broad Institute Genomics Platform"/>
            <consortium name="The Broad Institute Genome Sequencing Center for Infectious Disease"/>
            <person name="Wu L."/>
            <person name="Ma J."/>
        </authorList>
    </citation>
    <scope>NUCLEOTIDE SEQUENCE [LARGE SCALE GENOMIC DNA]</scope>
    <source>
        <strain evidence="2">CGMCC 1.15809</strain>
    </source>
</reference>
<protein>
    <submittedName>
        <fullName evidence="1">Uncharacterized protein</fullName>
    </submittedName>
</protein>
<organism evidence="1 2">
    <name type="scientific">Streptomyces ramulosus</name>
    <dbReference type="NCBI Taxonomy" id="47762"/>
    <lineage>
        <taxon>Bacteria</taxon>
        <taxon>Bacillati</taxon>
        <taxon>Actinomycetota</taxon>
        <taxon>Actinomycetes</taxon>
        <taxon>Kitasatosporales</taxon>
        <taxon>Streptomycetaceae</taxon>
        <taxon>Streptomyces</taxon>
    </lineage>
</organism>
<dbReference type="EMBL" id="JBHSPW010000012">
    <property type="protein sequence ID" value="MFC5895950.1"/>
    <property type="molecule type" value="Genomic_DNA"/>
</dbReference>
<accession>A0ABW1FNX2</accession>
<comment type="caution">
    <text evidence="1">The sequence shown here is derived from an EMBL/GenBank/DDBJ whole genome shotgun (WGS) entry which is preliminary data.</text>
</comment>
<dbReference type="RefSeq" id="WP_345089637.1">
    <property type="nucleotide sequence ID" value="NZ_BAAAWG010000015.1"/>
</dbReference>
<keyword evidence="2" id="KW-1185">Reference proteome</keyword>
<proteinExistence type="predicted"/>
<evidence type="ECO:0000313" key="1">
    <source>
        <dbReference type="EMBL" id="MFC5895950.1"/>
    </source>
</evidence>
<gene>
    <name evidence="1" type="ORF">ACFP3M_24455</name>
</gene>
<evidence type="ECO:0000313" key="2">
    <source>
        <dbReference type="Proteomes" id="UP001596241"/>
    </source>
</evidence>
<dbReference type="Proteomes" id="UP001596241">
    <property type="component" value="Unassembled WGS sequence"/>
</dbReference>
<name>A0ABW1FNX2_9ACTN</name>
<sequence length="145" mass="16179">MRQYKANLNPLLSGGLGSKEGQVAILSAYQELRARFAEWVTAETQLASAKCRKSSTLKEIERLRSRSTERFPWALIAVVDFQSALKGSQASELAGAIFYHVAEWSDEIHDAPFSAPNEMARRDISEEISEASAELHLLVHEELSM</sequence>